<feature type="domain" description="BAH" evidence="7">
    <location>
        <begin position="53"/>
        <end position="169"/>
    </location>
</feature>
<gene>
    <name evidence="8" type="ORF">CTI12_AA451780</name>
</gene>
<evidence type="ECO:0000256" key="1">
    <source>
        <dbReference type="ARBA" id="ARBA00022723"/>
    </source>
</evidence>
<dbReference type="Gene3D" id="2.30.30.490">
    <property type="match status" value="1"/>
</dbReference>
<comment type="caution">
    <text evidence="8">The sequence shown here is derived from an EMBL/GenBank/DDBJ whole genome shotgun (WGS) entry which is preliminary data.</text>
</comment>
<dbReference type="Pfam" id="PF01426">
    <property type="entry name" value="BAH"/>
    <property type="match status" value="1"/>
</dbReference>
<evidence type="ECO:0000256" key="3">
    <source>
        <dbReference type="ARBA" id="ARBA00022833"/>
    </source>
</evidence>
<dbReference type="InterPro" id="IPR011011">
    <property type="entry name" value="Znf_FYVE_PHD"/>
</dbReference>
<keyword evidence="3" id="KW-0862">Zinc</keyword>
<dbReference type="Gene3D" id="3.30.40.10">
    <property type="entry name" value="Zinc/RING finger domain, C3HC4 (zinc finger)"/>
    <property type="match status" value="1"/>
</dbReference>
<dbReference type="InterPro" id="IPR019787">
    <property type="entry name" value="Znf_PHD-finger"/>
</dbReference>
<dbReference type="SMART" id="SM00439">
    <property type="entry name" value="BAH"/>
    <property type="match status" value="1"/>
</dbReference>
<dbReference type="InterPro" id="IPR013083">
    <property type="entry name" value="Znf_RING/FYVE/PHD"/>
</dbReference>
<dbReference type="Pfam" id="PF00628">
    <property type="entry name" value="PHD"/>
    <property type="match status" value="1"/>
</dbReference>
<dbReference type="InterPro" id="IPR001025">
    <property type="entry name" value="BAH_dom"/>
</dbReference>
<dbReference type="PROSITE" id="PS01359">
    <property type="entry name" value="ZF_PHD_1"/>
    <property type="match status" value="1"/>
</dbReference>
<dbReference type="OrthoDB" id="436852at2759"/>
<feature type="coiled-coil region" evidence="5">
    <location>
        <begin position="243"/>
        <end position="298"/>
    </location>
</feature>
<evidence type="ECO:0000313" key="9">
    <source>
        <dbReference type="Proteomes" id="UP000245207"/>
    </source>
</evidence>
<accession>A0A2U1LV19</accession>
<dbReference type="AlphaFoldDB" id="A0A2U1LV19"/>
<dbReference type="GO" id="GO:0008270">
    <property type="term" value="F:zinc ion binding"/>
    <property type="evidence" value="ECO:0007669"/>
    <property type="project" value="UniProtKB-KW"/>
</dbReference>
<evidence type="ECO:0000259" key="7">
    <source>
        <dbReference type="PROSITE" id="PS51038"/>
    </source>
</evidence>
<evidence type="ECO:0000256" key="4">
    <source>
        <dbReference type="PROSITE-ProRule" id="PRU00146"/>
    </source>
</evidence>
<dbReference type="GO" id="GO:0003682">
    <property type="term" value="F:chromatin binding"/>
    <property type="evidence" value="ECO:0007669"/>
    <property type="project" value="InterPro"/>
</dbReference>
<dbReference type="InterPro" id="IPR043151">
    <property type="entry name" value="BAH_sf"/>
</dbReference>
<dbReference type="Proteomes" id="UP000245207">
    <property type="component" value="Unassembled WGS sequence"/>
</dbReference>
<dbReference type="STRING" id="35608.A0A2U1LV19"/>
<protein>
    <submittedName>
        <fullName evidence="8">Chromatin remodeling protein EBS</fullName>
    </submittedName>
</protein>
<proteinExistence type="predicted"/>
<dbReference type="SUPFAM" id="SSF57903">
    <property type="entry name" value="FYVE/PHD zinc finger"/>
    <property type="match status" value="1"/>
</dbReference>
<dbReference type="EMBL" id="PKPP01007635">
    <property type="protein sequence ID" value="PWA52831.1"/>
    <property type="molecule type" value="Genomic_DNA"/>
</dbReference>
<dbReference type="PANTHER" id="PTHR46364">
    <property type="entry name" value="OS08G0421900 PROTEIN"/>
    <property type="match status" value="1"/>
</dbReference>
<evidence type="ECO:0000256" key="2">
    <source>
        <dbReference type="ARBA" id="ARBA00022771"/>
    </source>
</evidence>
<evidence type="ECO:0000256" key="5">
    <source>
        <dbReference type="SAM" id="Coils"/>
    </source>
</evidence>
<reference evidence="8 9" key="1">
    <citation type="journal article" date="2018" name="Mol. Plant">
        <title>The genome of Artemisia annua provides insight into the evolution of Asteraceae family and artemisinin biosynthesis.</title>
        <authorList>
            <person name="Shen Q."/>
            <person name="Zhang L."/>
            <person name="Liao Z."/>
            <person name="Wang S."/>
            <person name="Yan T."/>
            <person name="Shi P."/>
            <person name="Liu M."/>
            <person name="Fu X."/>
            <person name="Pan Q."/>
            <person name="Wang Y."/>
            <person name="Lv Z."/>
            <person name="Lu X."/>
            <person name="Zhang F."/>
            <person name="Jiang W."/>
            <person name="Ma Y."/>
            <person name="Chen M."/>
            <person name="Hao X."/>
            <person name="Li L."/>
            <person name="Tang Y."/>
            <person name="Lv G."/>
            <person name="Zhou Y."/>
            <person name="Sun X."/>
            <person name="Brodelius P.E."/>
            <person name="Rose J.K.C."/>
            <person name="Tang K."/>
        </authorList>
    </citation>
    <scope>NUCLEOTIDE SEQUENCE [LARGE SCALE GENOMIC DNA]</scope>
    <source>
        <strain evidence="9">cv. Huhao1</strain>
        <tissue evidence="8">Leaf</tissue>
    </source>
</reference>
<organism evidence="8 9">
    <name type="scientific">Artemisia annua</name>
    <name type="common">Sweet wormwood</name>
    <dbReference type="NCBI Taxonomy" id="35608"/>
    <lineage>
        <taxon>Eukaryota</taxon>
        <taxon>Viridiplantae</taxon>
        <taxon>Streptophyta</taxon>
        <taxon>Embryophyta</taxon>
        <taxon>Tracheophyta</taxon>
        <taxon>Spermatophyta</taxon>
        <taxon>Magnoliopsida</taxon>
        <taxon>eudicotyledons</taxon>
        <taxon>Gunneridae</taxon>
        <taxon>Pentapetalae</taxon>
        <taxon>asterids</taxon>
        <taxon>campanulids</taxon>
        <taxon>Asterales</taxon>
        <taxon>Asteraceae</taxon>
        <taxon>Asteroideae</taxon>
        <taxon>Anthemideae</taxon>
        <taxon>Artemisiinae</taxon>
        <taxon>Artemisia</taxon>
    </lineage>
</organism>
<dbReference type="PROSITE" id="PS50016">
    <property type="entry name" value="ZF_PHD_2"/>
    <property type="match status" value="1"/>
</dbReference>
<keyword evidence="5" id="KW-0175">Coiled coil</keyword>
<name>A0A2U1LV19_ARTAN</name>
<evidence type="ECO:0000313" key="8">
    <source>
        <dbReference type="EMBL" id="PWA52831.1"/>
    </source>
</evidence>
<evidence type="ECO:0000259" key="6">
    <source>
        <dbReference type="PROSITE" id="PS50016"/>
    </source>
</evidence>
<keyword evidence="2 4" id="KW-0863">Zinc-finger</keyword>
<keyword evidence="9" id="KW-1185">Reference proteome</keyword>
<dbReference type="SMART" id="SM00249">
    <property type="entry name" value="PHD"/>
    <property type="match status" value="1"/>
</dbReference>
<feature type="domain" description="PHD-type" evidence="6">
    <location>
        <begin position="171"/>
        <end position="222"/>
    </location>
</feature>
<sequence>MSFTTGGFSFLLNCPLLNRQYVNNCFLELTEVSSERNKLDTSETVPVSRNSSLQEKGGNCALFRSDDLNQQPPHVGRVESLEPDENNNVIVKVTWYYRPEETSEGRKSFHGDKEVILSDHQELHNANTIIGKCDVHSLAEYIKLKNVEDKDYFSRFEYMATKERLKNKKVATYCKCGMPLNPDVLMVGCDGCDDWFHPACMKSTNENVQKLKHFFCPSCLTSHGNTNMLFSSSSVPPSREVEVQNIQEDMEHMQQKKELLRNEREQHQQAMKENKREMRELDARIKEMQKWIKALERMY</sequence>
<dbReference type="PROSITE" id="PS51038">
    <property type="entry name" value="BAH"/>
    <property type="match status" value="1"/>
</dbReference>
<dbReference type="InterPro" id="IPR019786">
    <property type="entry name" value="Zinc_finger_PHD-type_CS"/>
</dbReference>
<keyword evidence="1" id="KW-0479">Metal-binding</keyword>
<dbReference type="InterPro" id="IPR001965">
    <property type="entry name" value="Znf_PHD"/>
</dbReference>